<comment type="caution">
    <text evidence="1">The sequence shown here is derived from an EMBL/GenBank/DDBJ whole genome shotgun (WGS) entry which is preliminary data.</text>
</comment>
<dbReference type="RefSeq" id="WP_345143105.1">
    <property type="nucleotide sequence ID" value="NZ_BAABDU010000003.1"/>
</dbReference>
<reference evidence="2" key="1">
    <citation type="journal article" date="2019" name="Int. J. Syst. Evol. Microbiol.">
        <title>The Global Catalogue of Microorganisms (GCM) 10K type strain sequencing project: providing services to taxonomists for standard genome sequencing and annotation.</title>
        <authorList>
            <consortium name="The Broad Institute Genomics Platform"/>
            <consortium name="The Broad Institute Genome Sequencing Center for Infectious Disease"/>
            <person name="Wu L."/>
            <person name="Ma J."/>
        </authorList>
    </citation>
    <scope>NUCLEOTIDE SEQUENCE [LARGE SCALE GENOMIC DNA]</scope>
    <source>
        <strain evidence="2">JCM 17337</strain>
    </source>
</reference>
<evidence type="ECO:0008006" key="3">
    <source>
        <dbReference type="Google" id="ProtNLM"/>
    </source>
</evidence>
<proteinExistence type="predicted"/>
<organism evidence="1 2">
    <name type="scientific">Flavobacterium ginsengiterrae</name>
    <dbReference type="NCBI Taxonomy" id="871695"/>
    <lineage>
        <taxon>Bacteria</taxon>
        <taxon>Pseudomonadati</taxon>
        <taxon>Bacteroidota</taxon>
        <taxon>Flavobacteriia</taxon>
        <taxon>Flavobacteriales</taxon>
        <taxon>Flavobacteriaceae</taxon>
        <taxon>Flavobacterium</taxon>
    </lineage>
</organism>
<dbReference type="Proteomes" id="UP001500748">
    <property type="component" value="Unassembled WGS sequence"/>
</dbReference>
<sequence length="110" mass="12620">MTINTLKPFFWSKIRKNVLLFLLLFTIASCAKKEVLKTETFKTNSGWGYSISYQDKIIIRQSIIPAVNENKSFSTQEDALKTARLVVKKLNQNLSPTVTENELILLKIKL</sequence>
<accession>A0ABP7GP21</accession>
<dbReference type="InterPro" id="IPR032593">
    <property type="entry name" value="DUF4907"/>
</dbReference>
<gene>
    <name evidence="1" type="ORF">GCM10022423_17630</name>
</gene>
<evidence type="ECO:0000313" key="2">
    <source>
        <dbReference type="Proteomes" id="UP001500748"/>
    </source>
</evidence>
<dbReference type="Pfam" id="PF16250">
    <property type="entry name" value="DUF4907"/>
    <property type="match status" value="1"/>
</dbReference>
<name>A0ABP7GP21_9FLAO</name>
<dbReference type="EMBL" id="BAABDU010000003">
    <property type="protein sequence ID" value="GAA3765654.1"/>
    <property type="molecule type" value="Genomic_DNA"/>
</dbReference>
<protein>
    <recommendedName>
        <fullName evidence="3">DUF4907 domain-containing protein</fullName>
    </recommendedName>
</protein>
<evidence type="ECO:0000313" key="1">
    <source>
        <dbReference type="EMBL" id="GAA3765654.1"/>
    </source>
</evidence>
<keyword evidence="2" id="KW-1185">Reference proteome</keyword>
<dbReference type="PROSITE" id="PS51257">
    <property type="entry name" value="PROKAR_LIPOPROTEIN"/>
    <property type="match status" value="1"/>
</dbReference>